<evidence type="ECO:0000256" key="14">
    <source>
        <dbReference type="HAMAP-Rule" id="MF_01006"/>
    </source>
</evidence>
<feature type="transmembrane region" description="Helical" evidence="14">
    <location>
        <begin position="160"/>
        <end position="181"/>
    </location>
</feature>
<dbReference type="InterPro" id="IPR003824">
    <property type="entry name" value="UppP"/>
</dbReference>
<comment type="catalytic activity">
    <reaction evidence="13 14">
        <text>di-trans,octa-cis-undecaprenyl diphosphate + H2O = di-trans,octa-cis-undecaprenyl phosphate + phosphate + H(+)</text>
        <dbReference type="Rhea" id="RHEA:28094"/>
        <dbReference type="ChEBI" id="CHEBI:15377"/>
        <dbReference type="ChEBI" id="CHEBI:15378"/>
        <dbReference type="ChEBI" id="CHEBI:43474"/>
        <dbReference type="ChEBI" id="CHEBI:58405"/>
        <dbReference type="ChEBI" id="CHEBI:60392"/>
        <dbReference type="EC" id="3.6.1.27"/>
    </reaction>
</comment>
<dbReference type="GO" id="GO:0008360">
    <property type="term" value="P:regulation of cell shape"/>
    <property type="evidence" value="ECO:0007669"/>
    <property type="project" value="UniProtKB-KW"/>
</dbReference>
<feature type="transmembrane region" description="Helical" evidence="14">
    <location>
        <begin position="133"/>
        <end position="154"/>
    </location>
</feature>
<protein>
    <recommendedName>
        <fullName evidence="4 14">Undecaprenyl-diphosphatase</fullName>
        <ecNumber evidence="3 14">3.6.1.27</ecNumber>
    </recommendedName>
    <alternativeName>
        <fullName evidence="12 14">Bacitracin resistance protein</fullName>
    </alternativeName>
    <alternativeName>
        <fullName evidence="11 14">Undecaprenyl pyrophosphate phosphatase</fullName>
    </alternativeName>
</protein>
<comment type="caution">
    <text evidence="15">The sequence shown here is derived from an EMBL/GenBank/DDBJ whole genome shotgun (WGS) entry which is preliminary data.</text>
</comment>
<evidence type="ECO:0000256" key="9">
    <source>
        <dbReference type="ARBA" id="ARBA00023136"/>
    </source>
</evidence>
<comment type="similarity">
    <text evidence="2 14">Belongs to the UppP family.</text>
</comment>
<evidence type="ECO:0000256" key="4">
    <source>
        <dbReference type="ARBA" id="ARBA00021581"/>
    </source>
</evidence>
<keyword evidence="5 14" id="KW-1003">Cell membrane</keyword>
<dbReference type="AlphaFoldDB" id="A0A9W6FWS5"/>
<keyword evidence="7 14" id="KW-0378">Hydrolase</keyword>
<evidence type="ECO:0000256" key="7">
    <source>
        <dbReference type="ARBA" id="ARBA00022801"/>
    </source>
</evidence>
<comment type="function">
    <text evidence="14">Catalyzes the dephosphorylation of undecaprenyl diphosphate (UPP). Confers resistance to bacitracin.</text>
</comment>
<dbReference type="Pfam" id="PF02673">
    <property type="entry name" value="BacA"/>
    <property type="match status" value="1"/>
</dbReference>
<keyword evidence="14" id="KW-0961">Cell wall biogenesis/degradation</keyword>
<evidence type="ECO:0000256" key="10">
    <source>
        <dbReference type="ARBA" id="ARBA00023251"/>
    </source>
</evidence>
<evidence type="ECO:0000313" key="16">
    <source>
        <dbReference type="Proteomes" id="UP001144372"/>
    </source>
</evidence>
<dbReference type="EC" id="3.6.1.27" evidence="3 14"/>
<accession>A0A9W6FWS5</accession>
<comment type="subcellular location">
    <subcellularLocation>
        <location evidence="1 14">Cell membrane</location>
        <topology evidence="1 14">Multi-pass membrane protein</topology>
    </subcellularLocation>
</comment>
<evidence type="ECO:0000256" key="12">
    <source>
        <dbReference type="ARBA" id="ARBA00032932"/>
    </source>
</evidence>
<evidence type="ECO:0000256" key="2">
    <source>
        <dbReference type="ARBA" id="ARBA00010621"/>
    </source>
</evidence>
<evidence type="ECO:0000256" key="3">
    <source>
        <dbReference type="ARBA" id="ARBA00012374"/>
    </source>
</evidence>
<keyword evidence="6 14" id="KW-0812">Transmembrane</keyword>
<evidence type="ECO:0000256" key="6">
    <source>
        <dbReference type="ARBA" id="ARBA00022692"/>
    </source>
</evidence>
<organism evidence="15 16">
    <name type="scientific">Desulforhabdus amnigena</name>
    <dbReference type="NCBI Taxonomy" id="40218"/>
    <lineage>
        <taxon>Bacteria</taxon>
        <taxon>Pseudomonadati</taxon>
        <taxon>Thermodesulfobacteriota</taxon>
        <taxon>Syntrophobacteria</taxon>
        <taxon>Syntrophobacterales</taxon>
        <taxon>Syntrophobacteraceae</taxon>
        <taxon>Desulforhabdus</taxon>
    </lineage>
</organism>
<comment type="miscellaneous">
    <text evidence="14">Bacitracin is thought to be involved in the inhibition of peptidoglycan synthesis by sequestering undecaprenyl diphosphate, thereby reducing the pool of lipid carrier available.</text>
</comment>
<dbReference type="GO" id="GO:0005886">
    <property type="term" value="C:plasma membrane"/>
    <property type="evidence" value="ECO:0007669"/>
    <property type="project" value="UniProtKB-SubCell"/>
</dbReference>
<evidence type="ECO:0000256" key="13">
    <source>
        <dbReference type="ARBA" id="ARBA00047594"/>
    </source>
</evidence>
<evidence type="ECO:0000313" key="15">
    <source>
        <dbReference type="EMBL" id="GLI36310.1"/>
    </source>
</evidence>
<dbReference type="Proteomes" id="UP001144372">
    <property type="component" value="Unassembled WGS sequence"/>
</dbReference>
<feature type="transmembrane region" description="Helical" evidence="14">
    <location>
        <begin position="271"/>
        <end position="293"/>
    </location>
</feature>
<dbReference type="GO" id="GO:0071555">
    <property type="term" value="P:cell wall organization"/>
    <property type="evidence" value="ECO:0007669"/>
    <property type="project" value="UniProtKB-KW"/>
</dbReference>
<dbReference type="GO" id="GO:0046677">
    <property type="term" value="P:response to antibiotic"/>
    <property type="evidence" value="ECO:0007669"/>
    <property type="project" value="UniProtKB-UniRule"/>
</dbReference>
<evidence type="ECO:0000256" key="1">
    <source>
        <dbReference type="ARBA" id="ARBA00004651"/>
    </source>
</evidence>
<dbReference type="GO" id="GO:0050380">
    <property type="term" value="F:undecaprenyl-diphosphatase activity"/>
    <property type="evidence" value="ECO:0007669"/>
    <property type="project" value="UniProtKB-UniRule"/>
</dbReference>
<evidence type="ECO:0000256" key="5">
    <source>
        <dbReference type="ARBA" id="ARBA00022475"/>
    </source>
</evidence>
<dbReference type="PANTHER" id="PTHR30622">
    <property type="entry name" value="UNDECAPRENYL-DIPHOSPHATASE"/>
    <property type="match status" value="1"/>
</dbReference>
<keyword evidence="9 14" id="KW-0472">Membrane</keyword>
<proteinExistence type="inferred from homology"/>
<reference evidence="15" key="1">
    <citation type="submission" date="2022-12" db="EMBL/GenBank/DDBJ databases">
        <title>Reference genome sequencing for broad-spectrum identification of bacterial and archaeal isolates by mass spectrometry.</title>
        <authorList>
            <person name="Sekiguchi Y."/>
            <person name="Tourlousse D.M."/>
        </authorList>
    </citation>
    <scope>NUCLEOTIDE SEQUENCE</scope>
    <source>
        <strain evidence="15">ASRB1</strain>
    </source>
</reference>
<keyword evidence="14" id="KW-0133">Cell shape</keyword>
<keyword evidence="14" id="KW-0573">Peptidoglycan synthesis</keyword>
<dbReference type="EMBL" id="BSDR01000001">
    <property type="protein sequence ID" value="GLI36310.1"/>
    <property type="molecule type" value="Genomic_DNA"/>
</dbReference>
<name>A0A9W6FWS5_9BACT</name>
<dbReference type="PANTHER" id="PTHR30622:SF3">
    <property type="entry name" value="UNDECAPRENYL-DIPHOSPHATASE"/>
    <property type="match status" value="1"/>
</dbReference>
<feature type="transmembrane region" description="Helical" evidence="14">
    <location>
        <begin position="299"/>
        <end position="320"/>
    </location>
</feature>
<dbReference type="GO" id="GO:0009252">
    <property type="term" value="P:peptidoglycan biosynthetic process"/>
    <property type="evidence" value="ECO:0007669"/>
    <property type="project" value="UniProtKB-KW"/>
</dbReference>
<keyword evidence="16" id="KW-1185">Reference proteome</keyword>
<evidence type="ECO:0000256" key="11">
    <source>
        <dbReference type="ARBA" id="ARBA00032707"/>
    </source>
</evidence>
<sequence>MRFKAGVVISMGLVFLNLVAPTCLIAEGVAGKDTGNKRMTMTQAVLLGAVEGLTEYLPVSSTGHLLVAERLMGLEKESTSPTLDDKRSKTAADAYTICIQAGAILAVVWLYFGRIKQIGRGILGQDREGLVMMINVVAAFLPAAIVGLLFNNAIKTHLFGIWPVISAWFLGGLAILVVVHFNGGSGKSMRAGRTLDQLRIKMALIIGFVQCIAMWPGVSRSLVTIVGGILVGLSLPAAVEFSFLLGLLTLGAATGYDFLKHGQLMLQTFDGLSLLIGLLSAFLFAVFSIKWMVGYLSRHSLAIFGYYRVLAAIAGAALLLT</sequence>
<keyword evidence="10 14" id="KW-0046">Antibiotic resistance</keyword>
<feature type="transmembrane region" description="Helical" evidence="14">
    <location>
        <begin position="202"/>
        <end position="235"/>
    </location>
</feature>
<feature type="transmembrane region" description="Helical" evidence="14">
    <location>
        <begin position="94"/>
        <end position="112"/>
    </location>
</feature>
<gene>
    <name evidence="15" type="primary">uppP2</name>
    <name evidence="14" type="synonym">uppP</name>
    <name evidence="15" type="ORF">DAMNIGENAA_37430</name>
</gene>
<evidence type="ECO:0000256" key="8">
    <source>
        <dbReference type="ARBA" id="ARBA00022989"/>
    </source>
</evidence>
<keyword evidence="8 14" id="KW-1133">Transmembrane helix</keyword>
<dbReference type="HAMAP" id="MF_01006">
    <property type="entry name" value="Undec_diphosphatase"/>
    <property type="match status" value="1"/>
</dbReference>